<name>X0Y9F4_9ZZZZ</name>
<gene>
    <name evidence="1" type="ORF">S01H1_86108</name>
</gene>
<dbReference type="AlphaFoldDB" id="X0Y9F4"/>
<feature type="non-terminal residue" evidence="1">
    <location>
        <position position="1"/>
    </location>
</feature>
<proteinExistence type="predicted"/>
<comment type="caution">
    <text evidence="1">The sequence shown here is derived from an EMBL/GenBank/DDBJ whole genome shotgun (WGS) entry which is preliminary data.</text>
</comment>
<sequence length="46" mass="5140">DGAKLDKMPDLLIGLSDRLNVFKLSQDWLFIECKPVDPGHSAGVHY</sequence>
<accession>X0Y9F4</accession>
<reference evidence="1" key="1">
    <citation type="journal article" date="2014" name="Front. Microbiol.">
        <title>High frequency of phylogenetically diverse reductive dehalogenase-homologous genes in deep subseafloor sedimentary metagenomes.</title>
        <authorList>
            <person name="Kawai M."/>
            <person name="Futagami T."/>
            <person name="Toyoda A."/>
            <person name="Takaki Y."/>
            <person name="Nishi S."/>
            <person name="Hori S."/>
            <person name="Arai W."/>
            <person name="Tsubouchi T."/>
            <person name="Morono Y."/>
            <person name="Uchiyama I."/>
            <person name="Ito T."/>
            <person name="Fujiyama A."/>
            <person name="Inagaki F."/>
            <person name="Takami H."/>
        </authorList>
    </citation>
    <scope>NUCLEOTIDE SEQUENCE</scope>
    <source>
        <strain evidence="1">Expedition CK06-06</strain>
    </source>
</reference>
<organism evidence="1">
    <name type="scientific">marine sediment metagenome</name>
    <dbReference type="NCBI Taxonomy" id="412755"/>
    <lineage>
        <taxon>unclassified sequences</taxon>
        <taxon>metagenomes</taxon>
        <taxon>ecological metagenomes</taxon>
    </lineage>
</organism>
<protein>
    <submittedName>
        <fullName evidence="1">Uncharacterized protein</fullName>
    </submittedName>
</protein>
<feature type="non-terminal residue" evidence="1">
    <location>
        <position position="46"/>
    </location>
</feature>
<dbReference type="EMBL" id="BARS01059455">
    <property type="protein sequence ID" value="GAG45388.1"/>
    <property type="molecule type" value="Genomic_DNA"/>
</dbReference>
<evidence type="ECO:0000313" key="1">
    <source>
        <dbReference type="EMBL" id="GAG45388.1"/>
    </source>
</evidence>